<dbReference type="InterPro" id="IPR025861">
    <property type="entry name" value="CobT_VWA_dom"/>
</dbReference>
<organism evidence="3 4">
    <name type="scientific">Trinickia dabaoshanensis</name>
    <dbReference type="NCBI Taxonomy" id="564714"/>
    <lineage>
        <taxon>Bacteria</taxon>
        <taxon>Pseudomonadati</taxon>
        <taxon>Pseudomonadota</taxon>
        <taxon>Betaproteobacteria</taxon>
        <taxon>Burkholderiales</taxon>
        <taxon>Burkholderiaceae</taxon>
        <taxon>Trinickia</taxon>
    </lineage>
</organism>
<dbReference type="Pfam" id="PF11775">
    <property type="entry name" value="CobT_C"/>
    <property type="match status" value="1"/>
</dbReference>
<feature type="compositionally biased region" description="Acidic residues" evidence="1">
    <location>
        <begin position="282"/>
        <end position="292"/>
    </location>
</feature>
<dbReference type="PANTHER" id="PTHR41248:SF1">
    <property type="entry name" value="NORD PROTEIN"/>
    <property type="match status" value="1"/>
</dbReference>
<dbReference type="SMART" id="SM00327">
    <property type="entry name" value="VWA"/>
    <property type="match status" value="1"/>
</dbReference>
<comment type="caution">
    <text evidence="3">The sequence shown here is derived from an EMBL/GenBank/DDBJ whole genome shotgun (WGS) entry which is preliminary data.</text>
</comment>
<name>A0A2N7VBI6_9BURK</name>
<dbReference type="RefSeq" id="WP_102649333.1">
    <property type="nucleotide sequence ID" value="NZ_PNYA01000044.1"/>
</dbReference>
<dbReference type="PROSITE" id="PS50234">
    <property type="entry name" value="VWFA"/>
    <property type="match status" value="1"/>
</dbReference>
<sequence>MSATHAARAVREQDGFEFESTLGKIARVITGRYGISVAFSPDGPRVERGRIVIPDGAADETLERDVLVGYLDLLAARAKHSSLDALAAQPRGVAADLAQVIEDRRVALLLIESYPGARWFLGALRSHAARQAAQRWPRLHWRDRLVWRIERALWDEAPTAVEAQSHSLAAALHAAGDSIEAARTSRSSAESIERAQAIIERVRALSAGGANNMMFTTRAAEDIETDRAAATFESFESFDDTFALDAPLAADGAHVESAEQAAADSSNEAVGMGRSPLGAAALDEDEDGEASETSDAGERALHRAAGRARPRLSVPLATEFDVEADLTGTGEPAAWRALRQAARAQTAPLKDRLERALSADERIRWRREQERGEIDRAALAKLATSPGYRTPFRTLLATKGRDVAITLLLDRSGSMAGRKIELARLCVAALADALTQLSFECEVLGYSSLECAPMQALFERQRVAGADLSGYNRFVERLDLKIYKRFGSPELSGLACIDCGYENPDGEALAWAAARLAEQRAARRILMVFSDGYPSTGDGDPQVLRSDLRARVAAIGARGIELVGVGILTDAVEWFYPHNIVVSRLGELASTVMGVLSRMLLER</sequence>
<keyword evidence="4" id="KW-1185">Reference proteome</keyword>
<feature type="region of interest" description="Disordered" evidence="1">
    <location>
        <begin position="279"/>
        <end position="307"/>
    </location>
</feature>
<evidence type="ECO:0000256" key="1">
    <source>
        <dbReference type="SAM" id="MobiDB-lite"/>
    </source>
</evidence>
<reference evidence="3 4" key="1">
    <citation type="submission" date="2018-01" db="EMBL/GenBank/DDBJ databases">
        <title>Whole genome analyses suggest that Burkholderia sensu lato contains two further novel genera in the rhizoxinica-symbiotica group Mycetohabitans gen. nov., and Trinickia gen. nov.: implications for the evolution of diazotrophy and nodulation in the Burkholderiaceae.</title>
        <authorList>
            <person name="Estrada-de los Santos P."/>
            <person name="Palmer M."/>
            <person name="Chavez-Ramirez B."/>
            <person name="Beukes C."/>
            <person name="Steenkamp E.T."/>
            <person name="Hirsch A.M."/>
            <person name="Manyaka P."/>
            <person name="Maluk M."/>
            <person name="Lafos M."/>
            <person name="Crook M."/>
            <person name="Gross E."/>
            <person name="Simon M.F."/>
            <person name="Bueno dos Reis Junior F."/>
            <person name="Poole P.S."/>
            <person name="Venter S.N."/>
            <person name="James E.K."/>
        </authorList>
    </citation>
    <scope>NUCLEOTIDE SEQUENCE [LARGE SCALE GENOMIC DNA]</scope>
    <source>
        <strain evidence="3 4">GIMN1.004</strain>
    </source>
</reference>
<dbReference type="EMBL" id="PNYA01000044">
    <property type="protein sequence ID" value="PMS14522.1"/>
    <property type="molecule type" value="Genomic_DNA"/>
</dbReference>
<accession>A0A2N7VBI6</accession>
<dbReference type="Gene3D" id="3.40.50.410">
    <property type="entry name" value="von Willebrand factor, type A domain"/>
    <property type="match status" value="1"/>
</dbReference>
<dbReference type="PANTHER" id="PTHR41248">
    <property type="entry name" value="NORD PROTEIN"/>
    <property type="match status" value="1"/>
</dbReference>
<evidence type="ECO:0000313" key="3">
    <source>
        <dbReference type="EMBL" id="PMS14522.1"/>
    </source>
</evidence>
<dbReference type="InterPro" id="IPR036465">
    <property type="entry name" value="vWFA_dom_sf"/>
</dbReference>
<dbReference type="InterPro" id="IPR051928">
    <property type="entry name" value="NorD/CobT"/>
</dbReference>
<dbReference type="AlphaFoldDB" id="A0A2N7VBI6"/>
<feature type="domain" description="VWFA" evidence="2">
    <location>
        <begin position="404"/>
        <end position="603"/>
    </location>
</feature>
<dbReference type="OrthoDB" id="6395027at2"/>
<evidence type="ECO:0000313" key="4">
    <source>
        <dbReference type="Proteomes" id="UP000235616"/>
    </source>
</evidence>
<gene>
    <name evidence="3" type="ORF">C0Z18_31285</name>
</gene>
<dbReference type="Proteomes" id="UP000235616">
    <property type="component" value="Unassembled WGS sequence"/>
</dbReference>
<dbReference type="SUPFAM" id="SSF53300">
    <property type="entry name" value="vWA-like"/>
    <property type="match status" value="1"/>
</dbReference>
<feature type="region of interest" description="Disordered" evidence="1">
    <location>
        <begin position="255"/>
        <end position="274"/>
    </location>
</feature>
<proteinExistence type="predicted"/>
<protein>
    <submittedName>
        <fullName evidence="3">Cobalamin biosynthesis protein CobT</fullName>
    </submittedName>
</protein>
<dbReference type="InterPro" id="IPR002035">
    <property type="entry name" value="VWF_A"/>
</dbReference>
<evidence type="ECO:0000259" key="2">
    <source>
        <dbReference type="PROSITE" id="PS50234"/>
    </source>
</evidence>